<evidence type="ECO:0000256" key="1">
    <source>
        <dbReference type="SAM" id="Phobius"/>
    </source>
</evidence>
<accession>A0ABS5I178</accession>
<dbReference type="EMBL" id="JAAIKR010000004">
    <property type="protein sequence ID" value="MBR9727578.1"/>
    <property type="molecule type" value="Genomic_DNA"/>
</dbReference>
<feature type="transmembrane region" description="Helical" evidence="1">
    <location>
        <begin position="27"/>
        <end position="45"/>
    </location>
</feature>
<feature type="transmembrane region" description="Helical" evidence="1">
    <location>
        <begin position="90"/>
        <end position="112"/>
    </location>
</feature>
<keyword evidence="3" id="KW-1185">Reference proteome</keyword>
<sequence>MPIRVYLLFTLYILLAVVSLWKAISFTSFDLLTIGVFPVIVGLVYKTRWARVVLFVYIILQSLGFIAMSVVAIIAYQITPEDVNIVVNDINIPILPLALSLLSIIIFQWWVVCTKPIKQYLAN</sequence>
<keyword evidence="1" id="KW-0472">Membrane</keyword>
<organism evidence="2 3">
    <name type="scientific">Shewanella intestini</name>
    <dbReference type="NCBI Taxonomy" id="2017544"/>
    <lineage>
        <taxon>Bacteria</taxon>
        <taxon>Pseudomonadati</taxon>
        <taxon>Pseudomonadota</taxon>
        <taxon>Gammaproteobacteria</taxon>
        <taxon>Alteromonadales</taxon>
        <taxon>Shewanellaceae</taxon>
        <taxon>Shewanella</taxon>
    </lineage>
</organism>
<evidence type="ECO:0000313" key="3">
    <source>
        <dbReference type="Proteomes" id="UP000811844"/>
    </source>
</evidence>
<keyword evidence="1" id="KW-0812">Transmembrane</keyword>
<protein>
    <submittedName>
        <fullName evidence="2">Uncharacterized protein</fullName>
    </submittedName>
</protein>
<reference evidence="2 3" key="1">
    <citation type="submission" date="2020-02" db="EMBL/GenBank/DDBJ databases">
        <title>Shewanella WXL01 sp. nov., a marine bacterium isolated from green algae in Luhuitou Fringing Reef (Northern South China Sea).</title>
        <authorList>
            <person name="Wang X."/>
        </authorList>
    </citation>
    <scope>NUCLEOTIDE SEQUENCE [LARGE SCALE GENOMIC DNA]</scope>
    <source>
        <strain evidence="2 3">MCCC 1A01895</strain>
    </source>
</reference>
<proteinExistence type="predicted"/>
<gene>
    <name evidence="2" type="ORF">G3R48_06205</name>
</gene>
<evidence type="ECO:0000313" key="2">
    <source>
        <dbReference type="EMBL" id="MBR9727578.1"/>
    </source>
</evidence>
<comment type="caution">
    <text evidence="2">The sequence shown here is derived from an EMBL/GenBank/DDBJ whole genome shotgun (WGS) entry which is preliminary data.</text>
</comment>
<keyword evidence="1" id="KW-1133">Transmembrane helix</keyword>
<feature type="transmembrane region" description="Helical" evidence="1">
    <location>
        <begin position="52"/>
        <end position="78"/>
    </location>
</feature>
<dbReference type="Proteomes" id="UP000811844">
    <property type="component" value="Unassembled WGS sequence"/>
</dbReference>
<name>A0ABS5I178_9GAMM</name>
<feature type="transmembrane region" description="Helical" evidence="1">
    <location>
        <begin position="5"/>
        <end position="21"/>
    </location>
</feature>
<dbReference type="RefSeq" id="WP_153661854.1">
    <property type="nucleotide sequence ID" value="NZ_JAAIKR010000004.1"/>
</dbReference>